<feature type="transmembrane region" description="Helical" evidence="7">
    <location>
        <begin position="278"/>
        <end position="300"/>
    </location>
</feature>
<dbReference type="PROSITE" id="PS51379">
    <property type="entry name" value="4FE4S_FER_2"/>
    <property type="match status" value="2"/>
</dbReference>
<protein>
    <recommendedName>
        <fullName evidence="8">4Fe-4S ferredoxin-type domain-containing protein</fullName>
    </recommendedName>
</protein>
<keyword evidence="7" id="KW-0472">Membrane</keyword>
<keyword evidence="7" id="KW-1133">Transmembrane helix</keyword>
<evidence type="ECO:0000256" key="6">
    <source>
        <dbReference type="ARBA" id="ARBA00023014"/>
    </source>
</evidence>
<keyword evidence="7" id="KW-0812">Transmembrane</keyword>
<evidence type="ECO:0000256" key="1">
    <source>
        <dbReference type="ARBA" id="ARBA00022448"/>
    </source>
</evidence>
<dbReference type="InterPro" id="IPR017896">
    <property type="entry name" value="4Fe4S_Fe-S-bd"/>
</dbReference>
<keyword evidence="4" id="KW-0249">Electron transport</keyword>
<feature type="transmembrane region" description="Helical" evidence="7">
    <location>
        <begin position="22"/>
        <end position="47"/>
    </location>
</feature>
<dbReference type="PROSITE" id="PS00198">
    <property type="entry name" value="4FE4S_FER_1"/>
    <property type="match status" value="2"/>
</dbReference>
<keyword evidence="3" id="KW-0479">Metal-binding</keyword>
<dbReference type="GO" id="GO:0051539">
    <property type="term" value="F:4 iron, 4 sulfur cluster binding"/>
    <property type="evidence" value="ECO:0007669"/>
    <property type="project" value="UniProtKB-KW"/>
</dbReference>
<dbReference type="EMBL" id="NDWU01000033">
    <property type="protein sequence ID" value="PUA31007.1"/>
    <property type="molecule type" value="Genomic_DNA"/>
</dbReference>
<sequence length="787" mass="84611">MGLASAPSTKDAVQWARHVSQALFFAFFVLLVVGTVCSFTAGWISIVEPLGGLQVLFANMANVNLRILLRVLSGIAIFTIVAILFGKAWCAWACPVGSVVELAEYAFSRAKLMGHARRKGRAVSSEPRLNKNVKHGVLGGVLGSAVLSRNPAWCSLCPIGTICRGTAAGGLIAAAETFIVGSVVASSLYERRAFCRFLCPVSSLLTFISKLNVFFKPVVKRDSCKECGLCERICPEGIPLHKEKDLAECTKCLLCYSKCPYGGVTFKALGQSGISKKALVPSIIALAFFIMVIPISNLYLAQKEVSLSVTPASFTIASGGNVTLTAFLSSDGVAVPDRDIVWWASEGLFDKSEGYVVRYMAPSTSENKTVKITASFYGDEEYKGATATIVGNVISFKQEPTTTSIVPQSFVVKPGGNVTLKVVVLPHGAPVELVEWRLEGPGFLSSDVNGSATYFAPKEVEEEVQVRISALFRGNARYLPSVGYAVGKVSLEVTAPPKPYELFGRYYALRFSRMAVKDGLIEGPVSVGNLSLVRIRGAEAVVFNLSMPDLGLAASEGVLRDLEVYASSVKGIVDGKPMELDGSKKVRISGNIEISDGEVLAAVLSCKSLDAKQLYLAGKYVGGQEPYVPAVVTAAEVALAKNYAMGAPESYGELVKKVMRLTSGQVEADSFSIVIPAGYHLNRSSKEYGYKAGLVLNSTRLTGENMTMYAIYYKITVQIARYVGPLGFYFIKATGEENVGSVVWHFWASWGIGGGYCHRVLDVEVHAVLFKLDKASFTDVRLISFSG</sequence>
<reference evidence="9 10" key="1">
    <citation type="submission" date="2017-04" db="EMBL/GenBank/DDBJ databases">
        <title>Draft Aigarchaeota genome from a New Zealand hot spring.</title>
        <authorList>
            <person name="Reysenbach A.-L."/>
            <person name="Donaho J.A."/>
            <person name="Gerhart J."/>
            <person name="Kelley J.F."/>
            <person name="Kouba K."/>
            <person name="Podar M."/>
            <person name="Stott M."/>
        </authorList>
    </citation>
    <scope>NUCLEOTIDE SEQUENCE [LARGE SCALE GENOMIC DNA]</scope>
    <source>
        <strain evidence="9">NZ13_MG1</strain>
    </source>
</reference>
<accession>A0A2R7Y0X5</accession>
<dbReference type="InterPro" id="IPR017900">
    <property type="entry name" value="4Fe4S_Fe_S_CS"/>
</dbReference>
<evidence type="ECO:0000259" key="8">
    <source>
        <dbReference type="PROSITE" id="PS51379"/>
    </source>
</evidence>
<dbReference type="InterPro" id="IPR051684">
    <property type="entry name" value="Electron_Trans/Redox"/>
</dbReference>
<dbReference type="GO" id="GO:0046872">
    <property type="term" value="F:metal ion binding"/>
    <property type="evidence" value="ECO:0007669"/>
    <property type="project" value="UniProtKB-KW"/>
</dbReference>
<dbReference type="GO" id="GO:0016491">
    <property type="term" value="F:oxidoreductase activity"/>
    <property type="evidence" value="ECO:0007669"/>
    <property type="project" value="UniProtKB-ARBA"/>
</dbReference>
<keyword evidence="5" id="KW-0408">Iron</keyword>
<keyword evidence="1" id="KW-0813">Transport</keyword>
<comment type="caution">
    <text evidence="9">The sequence shown here is derived from an EMBL/GenBank/DDBJ whole genome shotgun (WGS) entry which is preliminary data.</text>
</comment>
<name>A0A2R7Y0X5_9ARCH</name>
<feature type="domain" description="4Fe-4S ferredoxin-type" evidence="8">
    <location>
        <begin position="215"/>
        <end position="244"/>
    </location>
</feature>
<dbReference type="PANTHER" id="PTHR30176">
    <property type="entry name" value="FERREDOXIN-TYPE PROTEIN NAPH"/>
    <property type="match status" value="1"/>
</dbReference>
<dbReference type="Pfam" id="PF12801">
    <property type="entry name" value="Fer4_5"/>
    <property type="match status" value="3"/>
</dbReference>
<dbReference type="Proteomes" id="UP000244066">
    <property type="component" value="Unassembled WGS sequence"/>
</dbReference>
<evidence type="ECO:0000313" key="10">
    <source>
        <dbReference type="Proteomes" id="UP000244066"/>
    </source>
</evidence>
<evidence type="ECO:0000256" key="5">
    <source>
        <dbReference type="ARBA" id="ARBA00023004"/>
    </source>
</evidence>
<dbReference type="SUPFAM" id="SSF54862">
    <property type="entry name" value="4Fe-4S ferredoxins"/>
    <property type="match status" value="1"/>
</dbReference>
<dbReference type="AlphaFoldDB" id="A0A2R7Y0X5"/>
<proteinExistence type="predicted"/>
<evidence type="ECO:0000256" key="7">
    <source>
        <dbReference type="SAM" id="Phobius"/>
    </source>
</evidence>
<keyword evidence="2" id="KW-0004">4Fe-4S</keyword>
<organism evidence="9 10">
    <name type="scientific">Candidatus Terraquivivens tikiterensis</name>
    <dbReference type="NCBI Taxonomy" id="1980982"/>
    <lineage>
        <taxon>Archaea</taxon>
        <taxon>Nitrososphaerota</taxon>
        <taxon>Candidatus Wolframiiraptoraceae</taxon>
        <taxon>Candidatus Terraquivivens</taxon>
    </lineage>
</organism>
<gene>
    <name evidence="9" type="ORF">B9J98_08205</name>
</gene>
<feature type="transmembrane region" description="Helical" evidence="7">
    <location>
        <begin position="67"/>
        <end position="85"/>
    </location>
</feature>
<dbReference type="PANTHER" id="PTHR30176:SF3">
    <property type="entry name" value="FERREDOXIN-TYPE PROTEIN NAPH"/>
    <property type="match status" value="1"/>
</dbReference>
<dbReference type="GO" id="GO:0005886">
    <property type="term" value="C:plasma membrane"/>
    <property type="evidence" value="ECO:0007669"/>
    <property type="project" value="TreeGrafter"/>
</dbReference>
<keyword evidence="6" id="KW-0411">Iron-sulfur</keyword>
<evidence type="ECO:0000256" key="2">
    <source>
        <dbReference type="ARBA" id="ARBA00022485"/>
    </source>
</evidence>
<feature type="domain" description="4Fe-4S ferredoxin-type" evidence="8">
    <location>
        <begin position="245"/>
        <end position="269"/>
    </location>
</feature>
<evidence type="ECO:0000313" key="9">
    <source>
        <dbReference type="EMBL" id="PUA31007.1"/>
    </source>
</evidence>
<evidence type="ECO:0000256" key="3">
    <source>
        <dbReference type="ARBA" id="ARBA00022723"/>
    </source>
</evidence>
<evidence type="ECO:0000256" key="4">
    <source>
        <dbReference type="ARBA" id="ARBA00022982"/>
    </source>
</evidence>